<evidence type="ECO:0000256" key="8">
    <source>
        <dbReference type="ARBA" id="ARBA00022989"/>
    </source>
</evidence>
<evidence type="ECO:0000256" key="9">
    <source>
        <dbReference type="ARBA" id="ARBA00023136"/>
    </source>
</evidence>
<feature type="active site" evidence="11">
    <location>
        <position position="108"/>
    </location>
</feature>
<dbReference type="Pfam" id="PF14541">
    <property type="entry name" value="TAXi_C"/>
    <property type="match status" value="2"/>
</dbReference>
<feature type="active site" evidence="11">
    <location>
        <position position="326"/>
    </location>
</feature>
<evidence type="ECO:0000256" key="3">
    <source>
        <dbReference type="ARBA" id="ARBA00022670"/>
    </source>
</evidence>
<evidence type="ECO:0000259" key="12">
    <source>
        <dbReference type="PROSITE" id="PS51767"/>
    </source>
</evidence>
<keyword evidence="5" id="KW-0732">Signal</keyword>
<dbReference type="Proteomes" id="UP001153076">
    <property type="component" value="Unassembled WGS sequence"/>
</dbReference>
<protein>
    <recommendedName>
        <fullName evidence="12">Peptidase A1 domain-containing protein</fullName>
    </recommendedName>
</protein>
<dbReference type="CDD" id="cd05476">
    <property type="entry name" value="pepsin_A_like_plant"/>
    <property type="match status" value="1"/>
</dbReference>
<dbReference type="SUPFAM" id="SSF50630">
    <property type="entry name" value="Acid proteases"/>
    <property type="match status" value="1"/>
</dbReference>
<evidence type="ECO:0000313" key="14">
    <source>
        <dbReference type="Proteomes" id="UP001153076"/>
    </source>
</evidence>
<keyword evidence="8" id="KW-1133">Transmembrane helix</keyword>
<dbReference type="InterPro" id="IPR034161">
    <property type="entry name" value="Pepsin-like_plant"/>
</dbReference>
<evidence type="ECO:0000256" key="6">
    <source>
        <dbReference type="ARBA" id="ARBA00022750"/>
    </source>
</evidence>
<dbReference type="Pfam" id="PF14543">
    <property type="entry name" value="TAXi_N"/>
    <property type="match status" value="1"/>
</dbReference>
<dbReference type="PANTHER" id="PTHR13683">
    <property type="entry name" value="ASPARTYL PROTEASES"/>
    <property type="match status" value="1"/>
</dbReference>
<comment type="caution">
    <text evidence="13">The sequence shown here is derived from an EMBL/GenBank/DDBJ whole genome shotgun (WGS) entry which is preliminary data.</text>
</comment>
<reference evidence="13" key="1">
    <citation type="submission" date="2022-04" db="EMBL/GenBank/DDBJ databases">
        <title>Carnegiea gigantea Genome sequencing and assembly v2.</title>
        <authorList>
            <person name="Copetti D."/>
            <person name="Sanderson M.J."/>
            <person name="Burquez A."/>
            <person name="Wojciechowski M.F."/>
        </authorList>
    </citation>
    <scope>NUCLEOTIDE SEQUENCE</scope>
    <source>
        <strain evidence="13">SGP5-SGP5p</strain>
        <tissue evidence="13">Aerial part</tissue>
    </source>
</reference>
<evidence type="ECO:0000256" key="2">
    <source>
        <dbReference type="ARBA" id="ARBA00007447"/>
    </source>
</evidence>
<evidence type="ECO:0000256" key="10">
    <source>
        <dbReference type="ARBA" id="ARBA00023180"/>
    </source>
</evidence>
<keyword evidence="3" id="KW-0645">Protease</keyword>
<dbReference type="GO" id="GO:0016020">
    <property type="term" value="C:membrane"/>
    <property type="evidence" value="ECO:0007669"/>
    <property type="project" value="UniProtKB-SubCell"/>
</dbReference>
<dbReference type="AlphaFoldDB" id="A0A9Q1QB25"/>
<evidence type="ECO:0000313" key="13">
    <source>
        <dbReference type="EMBL" id="KAJ8434385.1"/>
    </source>
</evidence>
<dbReference type="InterPro" id="IPR001461">
    <property type="entry name" value="Aspartic_peptidase_A1"/>
</dbReference>
<evidence type="ECO:0000256" key="4">
    <source>
        <dbReference type="ARBA" id="ARBA00022692"/>
    </source>
</evidence>
<gene>
    <name evidence="13" type="ORF">Cgig2_014232</name>
</gene>
<name>A0A9Q1QB25_9CARY</name>
<keyword evidence="7" id="KW-0378">Hydrolase</keyword>
<evidence type="ECO:0000256" key="7">
    <source>
        <dbReference type="ARBA" id="ARBA00022801"/>
    </source>
</evidence>
<sequence length="545" mass="58670">MNKFNKSMKVSIFGTLCIWAFFAAVIFPAPVASGEFPTRLSLHRAIPKRVEMSQLRAHDRVRHRRLLNSVSGVVDFPVVGSYNPYRVGLYYTKVQLGTPAQEFNVQIDTGSDVLWISCSGCNGCPETTGLEDIELNAFDPLSSTSASILSCSDKRCSAGAQFGDALCDSSNNCAYQFQYGDGSGTQGYYVSDVLHLETVVGATPTYNSSSKIIFGCSVSQTGDLTKTTRAVDGIFGFGQQGLSVVTQLSSQGITPPAFSHCLRGDDNGGGVLVFGSIVEPGIVYTPLMPSQPHYNLNLQSISVNGQKLAIDPSVFTTSSNTGTIIDSGTTLAYLAEGAYDPFLNAISEAVSQSVRPLLSRGNSCFLIISRLSFVSLCMLFLLIDGCDFLFCSLSHLPLCASVNDVFPEVHLNFAGGASMVLKPKDYLLEQNSIVSFPVLYLSFQFSFFGEGNMAGAAVWCMGFQKSDEQGMTILGDIVLKDKVVVYDLANQRVGWVNYDCSQPVNVSTSTGSNSNTYIQLRNSSPSMELDVATESDPGCVGSDWI</sequence>
<keyword evidence="14" id="KW-1185">Reference proteome</keyword>
<dbReference type="Gene3D" id="2.40.70.10">
    <property type="entry name" value="Acid Proteases"/>
    <property type="match status" value="3"/>
</dbReference>
<dbReference type="GO" id="GO:0006508">
    <property type="term" value="P:proteolysis"/>
    <property type="evidence" value="ECO:0007669"/>
    <property type="project" value="UniProtKB-KW"/>
</dbReference>
<keyword evidence="9" id="KW-0472">Membrane</keyword>
<accession>A0A9Q1QB25</accession>
<dbReference type="PANTHER" id="PTHR13683:SF375">
    <property type="entry name" value="PEPTIDASE A1 DOMAIN-CONTAINING PROTEIN"/>
    <property type="match status" value="1"/>
</dbReference>
<dbReference type="OrthoDB" id="2747330at2759"/>
<dbReference type="PROSITE" id="PS51767">
    <property type="entry name" value="PEPTIDASE_A1"/>
    <property type="match status" value="1"/>
</dbReference>
<proteinExistence type="inferred from homology"/>
<dbReference type="InterPro" id="IPR021109">
    <property type="entry name" value="Peptidase_aspartic_dom_sf"/>
</dbReference>
<evidence type="ECO:0000256" key="1">
    <source>
        <dbReference type="ARBA" id="ARBA00004370"/>
    </source>
</evidence>
<evidence type="ECO:0000256" key="5">
    <source>
        <dbReference type="ARBA" id="ARBA00022729"/>
    </source>
</evidence>
<evidence type="ECO:0000256" key="11">
    <source>
        <dbReference type="PIRSR" id="PIRSR601461-1"/>
    </source>
</evidence>
<dbReference type="EMBL" id="JAKOGI010000480">
    <property type="protein sequence ID" value="KAJ8434385.1"/>
    <property type="molecule type" value="Genomic_DNA"/>
</dbReference>
<dbReference type="GO" id="GO:0004190">
    <property type="term" value="F:aspartic-type endopeptidase activity"/>
    <property type="evidence" value="ECO:0007669"/>
    <property type="project" value="UniProtKB-KW"/>
</dbReference>
<organism evidence="13 14">
    <name type="scientific">Carnegiea gigantea</name>
    <dbReference type="NCBI Taxonomy" id="171969"/>
    <lineage>
        <taxon>Eukaryota</taxon>
        <taxon>Viridiplantae</taxon>
        <taxon>Streptophyta</taxon>
        <taxon>Embryophyta</taxon>
        <taxon>Tracheophyta</taxon>
        <taxon>Spermatophyta</taxon>
        <taxon>Magnoliopsida</taxon>
        <taxon>eudicotyledons</taxon>
        <taxon>Gunneridae</taxon>
        <taxon>Pentapetalae</taxon>
        <taxon>Caryophyllales</taxon>
        <taxon>Cactineae</taxon>
        <taxon>Cactaceae</taxon>
        <taxon>Cactoideae</taxon>
        <taxon>Echinocereeae</taxon>
        <taxon>Carnegiea</taxon>
    </lineage>
</organism>
<dbReference type="InterPro" id="IPR032861">
    <property type="entry name" value="TAXi_N"/>
</dbReference>
<comment type="subcellular location">
    <subcellularLocation>
        <location evidence="1">Membrane</location>
    </subcellularLocation>
</comment>
<comment type="similarity">
    <text evidence="2">Belongs to the peptidase A1 family.</text>
</comment>
<keyword evidence="6" id="KW-0064">Aspartyl protease</keyword>
<keyword evidence="10" id="KW-0325">Glycoprotein</keyword>
<keyword evidence="4" id="KW-0812">Transmembrane</keyword>
<dbReference type="InterPro" id="IPR032799">
    <property type="entry name" value="TAXi_C"/>
</dbReference>
<dbReference type="InterPro" id="IPR033121">
    <property type="entry name" value="PEPTIDASE_A1"/>
</dbReference>
<feature type="domain" description="Peptidase A1" evidence="12">
    <location>
        <begin position="90"/>
        <end position="496"/>
    </location>
</feature>
<dbReference type="PRINTS" id="PR00792">
    <property type="entry name" value="PEPSIN"/>
</dbReference>